<gene>
    <name evidence="1" type="ORF">C5O19_11150</name>
</gene>
<keyword evidence="2" id="KW-1185">Reference proteome</keyword>
<accession>A0A2S7IQZ7</accession>
<name>A0A2S7IQZ7_9BACT</name>
<evidence type="ECO:0000313" key="2">
    <source>
        <dbReference type="Proteomes" id="UP000239590"/>
    </source>
</evidence>
<proteinExistence type="predicted"/>
<dbReference type="Proteomes" id="UP000239590">
    <property type="component" value="Unassembled WGS sequence"/>
</dbReference>
<reference evidence="2" key="1">
    <citation type="submission" date="2018-02" db="EMBL/GenBank/DDBJ databases">
        <title>Genome sequencing of Solimonas sp. HR-BB.</title>
        <authorList>
            <person name="Lee Y."/>
            <person name="Jeon C.O."/>
        </authorList>
    </citation>
    <scope>NUCLEOTIDE SEQUENCE [LARGE SCALE GENOMIC DNA]</scope>
    <source>
        <strain evidence="2">HR-U</strain>
    </source>
</reference>
<comment type="caution">
    <text evidence="1">The sequence shown here is derived from an EMBL/GenBank/DDBJ whole genome shotgun (WGS) entry which is preliminary data.</text>
</comment>
<dbReference type="AlphaFoldDB" id="A0A2S7IQZ7"/>
<dbReference type="EMBL" id="PTRA01000001">
    <property type="protein sequence ID" value="PQA60143.1"/>
    <property type="molecule type" value="Genomic_DNA"/>
</dbReference>
<sequence length="79" mass="9024">MLSKNIHISFREPVPSSSLDTFKEILSLSNLEIKGDISSHKIEGIIYSYGMFNLFKAPLVKALELSHLKKYVKEIMILQ</sequence>
<evidence type="ECO:0000313" key="1">
    <source>
        <dbReference type="EMBL" id="PQA60143.1"/>
    </source>
</evidence>
<organism evidence="1 2">
    <name type="scientific">Siphonobacter curvatus</name>
    <dbReference type="NCBI Taxonomy" id="2094562"/>
    <lineage>
        <taxon>Bacteria</taxon>
        <taxon>Pseudomonadati</taxon>
        <taxon>Bacteroidota</taxon>
        <taxon>Cytophagia</taxon>
        <taxon>Cytophagales</taxon>
        <taxon>Cytophagaceae</taxon>
        <taxon>Siphonobacter</taxon>
    </lineage>
</organism>
<protein>
    <submittedName>
        <fullName evidence="1">Uncharacterized protein</fullName>
    </submittedName>
</protein>